<dbReference type="EMBL" id="CAADEY010000014">
    <property type="protein sequence ID" value="VFJ46130.1"/>
    <property type="molecule type" value="Genomic_DNA"/>
</dbReference>
<dbReference type="Pfam" id="PF05534">
    <property type="entry name" value="HicB"/>
    <property type="match status" value="1"/>
</dbReference>
<dbReference type="AlphaFoldDB" id="A0A450SYX3"/>
<name>A0A450SYX3_9GAMM</name>
<reference evidence="2" key="1">
    <citation type="submission" date="2019-02" db="EMBL/GenBank/DDBJ databases">
        <authorList>
            <person name="Gruber-Vodicka R. H."/>
            <person name="Seah K. B. B."/>
        </authorList>
    </citation>
    <scope>NUCLEOTIDE SEQUENCE</scope>
    <source>
        <strain evidence="1">BECK_DK161</strain>
        <strain evidence="2">BECK_DK47</strain>
    </source>
</reference>
<protein>
    <submittedName>
        <fullName evidence="2">Predicted nuclease of the RNAse H fold, HicB family</fullName>
    </submittedName>
</protein>
<dbReference type="SUPFAM" id="SSF143100">
    <property type="entry name" value="TTHA1013/TTHA0281-like"/>
    <property type="match status" value="1"/>
</dbReference>
<dbReference type="EMBL" id="CAADEX010000083">
    <property type="protein sequence ID" value="VFJ59458.1"/>
    <property type="molecule type" value="Genomic_DNA"/>
</dbReference>
<evidence type="ECO:0000313" key="1">
    <source>
        <dbReference type="EMBL" id="VFJ46130.1"/>
    </source>
</evidence>
<organism evidence="2">
    <name type="scientific">Candidatus Kentrum sp. DK</name>
    <dbReference type="NCBI Taxonomy" id="2126562"/>
    <lineage>
        <taxon>Bacteria</taxon>
        <taxon>Pseudomonadati</taxon>
        <taxon>Pseudomonadota</taxon>
        <taxon>Gammaproteobacteria</taxon>
        <taxon>Candidatus Kentrum</taxon>
    </lineage>
</organism>
<evidence type="ECO:0000313" key="2">
    <source>
        <dbReference type="EMBL" id="VFJ59458.1"/>
    </source>
</evidence>
<dbReference type="InterPro" id="IPR035069">
    <property type="entry name" value="TTHA1013/TTHA0281-like"/>
</dbReference>
<sequence length="103" mass="11536">MNSMKYNGYIARIEYDEEDRVFVGHLAGIRDIVGFHGTTVDELEGAFRESVDNYIAISEETGRPAQSPYAEKLMLQISPDTRAAVVIAAETHGKSIDQWPPMF</sequence>
<accession>A0A450SYX3</accession>
<dbReference type="InterPro" id="IPR008651">
    <property type="entry name" value="Uncharacterised_HicB"/>
</dbReference>
<proteinExistence type="predicted"/>
<gene>
    <name evidence="2" type="ORF">BECKDK2373B_GA0170837_10833</name>
    <name evidence="1" type="ORF">BECKDK2373C_GA0170839_10148</name>
</gene>